<proteinExistence type="predicted"/>
<accession>A0A1X7IJ72</accession>
<organism evidence="2 3">
    <name type="scientific">Sphingobacterium psychroaquaticum</name>
    <dbReference type="NCBI Taxonomy" id="561061"/>
    <lineage>
        <taxon>Bacteria</taxon>
        <taxon>Pseudomonadati</taxon>
        <taxon>Bacteroidota</taxon>
        <taxon>Sphingobacteriia</taxon>
        <taxon>Sphingobacteriales</taxon>
        <taxon>Sphingobacteriaceae</taxon>
        <taxon>Sphingobacterium</taxon>
    </lineage>
</organism>
<dbReference type="AlphaFoldDB" id="A0A1X7IJ72"/>
<evidence type="ECO:0000313" key="3">
    <source>
        <dbReference type="Proteomes" id="UP000192980"/>
    </source>
</evidence>
<dbReference type="Gene3D" id="6.10.140.1340">
    <property type="match status" value="1"/>
</dbReference>
<dbReference type="EMBL" id="FXAU01000001">
    <property type="protein sequence ID" value="SMG14353.1"/>
    <property type="molecule type" value="Genomic_DNA"/>
</dbReference>
<name>A0A1X7IJ72_9SPHI</name>
<reference evidence="2 3" key="1">
    <citation type="submission" date="2017-04" db="EMBL/GenBank/DDBJ databases">
        <authorList>
            <person name="Afonso C.L."/>
            <person name="Miller P.J."/>
            <person name="Scott M.A."/>
            <person name="Spackman E."/>
            <person name="Goraichik I."/>
            <person name="Dimitrov K.M."/>
            <person name="Suarez D.L."/>
            <person name="Swayne D.E."/>
        </authorList>
    </citation>
    <scope>NUCLEOTIDE SEQUENCE [LARGE SCALE GENOMIC DNA]</scope>
    <source>
        <strain evidence="2 3">DSM 22418</strain>
    </source>
</reference>
<dbReference type="Pfam" id="PF11127">
    <property type="entry name" value="YgaP-like_TM"/>
    <property type="match status" value="1"/>
</dbReference>
<dbReference type="RefSeq" id="WP_085471688.1">
    <property type="nucleotide sequence ID" value="NZ_FXAU01000001.1"/>
</dbReference>
<dbReference type="Proteomes" id="UP000192980">
    <property type="component" value="Unassembled WGS sequence"/>
</dbReference>
<evidence type="ECO:0000313" key="2">
    <source>
        <dbReference type="EMBL" id="SMG14353.1"/>
    </source>
</evidence>
<dbReference type="OrthoDB" id="9797595at2"/>
<dbReference type="InterPro" id="IPR021309">
    <property type="entry name" value="YgaP-like_TM"/>
</dbReference>
<feature type="domain" description="Inner membrane protein YgaP-like transmembrane" evidence="1">
    <location>
        <begin position="28"/>
        <end position="86"/>
    </location>
</feature>
<sequence length="98" mass="10653">MGIVDTTLENVKNRIEVACDAGEIERSERVVSVLAGSLMVGNSLTNIVRHPAASITGMLLGGALVARGVMGKCLLKGLLRKNDYRKKVTVIEHRYFVK</sequence>
<gene>
    <name evidence="2" type="ORF">SAMN05660862_0859</name>
</gene>
<keyword evidence="3" id="KW-1185">Reference proteome</keyword>
<evidence type="ECO:0000259" key="1">
    <source>
        <dbReference type="Pfam" id="PF11127"/>
    </source>
</evidence>
<dbReference type="STRING" id="561061.SAMN05660862_0859"/>
<protein>
    <recommendedName>
        <fullName evidence="1">Inner membrane protein YgaP-like transmembrane domain-containing protein</fullName>
    </recommendedName>
</protein>